<protein>
    <submittedName>
        <fullName evidence="2">Uncharacterized protein</fullName>
    </submittedName>
</protein>
<dbReference type="Proteomes" id="UP000887580">
    <property type="component" value="Unplaced"/>
</dbReference>
<accession>A0AC35GX52</accession>
<sequence>MNIKLSINELTSIINSLVDKSLQQHQHQQPQHQLSQAQAAQNGHGPIIETIEDDEAMPLEPLNSFNFYPSNLQMSDIIRPEKRGTFQFYGARGKKSSGFNFGTMEAKRFNYMPSRG</sequence>
<proteinExistence type="predicted"/>
<organism evidence="1 2">
    <name type="scientific">Panagrolaimus sp. PS1159</name>
    <dbReference type="NCBI Taxonomy" id="55785"/>
    <lineage>
        <taxon>Eukaryota</taxon>
        <taxon>Metazoa</taxon>
        <taxon>Ecdysozoa</taxon>
        <taxon>Nematoda</taxon>
        <taxon>Chromadorea</taxon>
        <taxon>Rhabditida</taxon>
        <taxon>Tylenchina</taxon>
        <taxon>Panagrolaimomorpha</taxon>
        <taxon>Panagrolaimoidea</taxon>
        <taxon>Panagrolaimidae</taxon>
        <taxon>Panagrolaimus</taxon>
    </lineage>
</organism>
<evidence type="ECO:0000313" key="2">
    <source>
        <dbReference type="WBParaSite" id="PS1159_v2.g9567.t1"/>
    </source>
</evidence>
<evidence type="ECO:0000313" key="1">
    <source>
        <dbReference type="Proteomes" id="UP000887580"/>
    </source>
</evidence>
<dbReference type="WBParaSite" id="PS1159_v2.g9567.t1">
    <property type="protein sequence ID" value="PS1159_v2.g9567.t1"/>
    <property type="gene ID" value="PS1159_v2.g9567"/>
</dbReference>
<name>A0AC35GX52_9BILA</name>
<reference evidence="2" key="1">
    <citation type="submission" date="2022-11" db="UniProtKB">
        <authorList>
            <consortium name="WormBaseParasite"/>
        </authorList>
    </citation>
    <scope>IDENTIFICATION</scope>
</reference>